<feature type="domain" description="Transcription regulator PadR N-terminal" evidence="2">
    <location>
        <begin position="7"/>
        <end position="75"/>
    </location>
</feature>
<dbReference type="InterPro" id="IPR005149">
    <property type="entry name" value="Tscrpt_reg_PadR_N"/>
</dbReference>
<dbReference type="EMBL" id="JACCFM010000001">
    <property type="protein sequence ID" value="NYJ18943.1"/>
    <property type="molecule type" value="Genomic_DNA"/>
</dbReference>
<feature type="region of interest" description="Disordered" evidence="1">
    <location>
        <begin position="173"/>
        <end position="193"/>
    </location>
</feature>
<dbReference type="SUPFAM" id="SSF46785">
    <property type="entry name" value="Winged helix' DNA-binding domain"/>
    <property type="match status" value="1"/>
</dbReference>
<name>A0A7Z0ECF6_9MICO</name>
<dbReference type="Proteomes" id="UP000537260">
    <property type="component" value="Unassembled WGS sequence"/>
</dbReference>
<reference evidence="3 4" key="1">
    <citation type="submission" date="2020-07" db="EMBL/GenBank/DDBJ databases">
        <title>Sequencing the genomes of 1000 actinobacteria strains.</title>
        <authorList>
            <person name="Klenk H.-P."/>
        </authorList>
    </citation>
    <scope>NUCLEOTIDE SEQUENCE [LARGE SCALE GENOMIC DNA]</scope>
    <source>
        <strain evidence="3 4">LI1</strain>
    </source>
</reference>
<dbReference type="GO" id="GO:0003677">
    <property type="term" value="F:DNA binding"/>
    <property type="evidence" value="ECO:0007669"/>
    <property type="project" value="UniProtKB-KW"/>
</dbReference>
<proteinExistence type="predicted"/>
<keyword evidence="3" id="KW-0238">DNA-binding</keyword>
<evidence type="ECO:0000313" key="3">
    <source>
        <dbReference type="EMBL" id="NYJ18943.1"/>
    </source>
</evidence>
<dbReference type="Gene3D" id="1.10.10.10">
    <property type="entry name" value="Winged helix-like DNA-binding domain superfamily/Winged helix DNA-binding domain"/>
    <property type="match status" value="1"/>
</dbReference>
<evidence type="ECO:0000259" key="2">
    <source>
        <dbReference type="Pfam" id="PF03551"/>
    </source>
</evidence>
<evidence type="ECO:0000313" key="4">
    <source>
        <dbReference type="Proteomes" id="UP000537260"/>
    </source>
</evidence>
<dbReference type="Pfam" id="PF03551">
    <property type="entry name" value="PadR"/>
    <property type="match status" value="1"/>
</dbReference>
<accession>A0A7Z0ECF6</accession>
<dbReference type="AlphaFoldDB" id="A0A7Z0ECF6"/>
<dbReference type="InterPro" id="IPR036388">
    <property type="entry name" value="WH-like_DNA-bd_sf"/>
</dbReference>
<dbReference type="RefSeq" id="WP_179577779.1">
    <property type="nucleotide sequence ID" value="NZ_JACCFM010000001.1"/>
</dbReference>
<dbReference type="InterPro" id="IPR036390">
    <property type="entry name" value="WH_DNA-bd_sf"/>
</dbReference>
<protein>
    <submittedName>
        <fullName evidence="3">DNA-binding PadR family transcriptional regulator</fullName>
    </submittedName>
</protein>
<sequence length="193" mass="21014">MSVRNSLLSILTLGPAYGFQLHRELRSRTAGRRKVNVGQIYGTLERLVLQGAIESAGLTVDGLPLYRLTPLGTREGLAWLHDTESIIGEEWTDLVDRVLIASSLPDVDVLHIVAAYRARWTADVAGPEPDADIPDQRSLAAAATHALAEAALRWLDDAEAALRAARPGAFHRAYSEDRPRRGRKPAGPAHSTL</sequence>
<keyword evidence="4" id="KW-1185">Reference proteome</keyword>
<organism evidence="3 4">
    <name type="scientific">Glaciibacter psychrotolerans</name>
    <dbReference type="NCBI Taxonomy" id="670054"/>
    <lineage>
        <taxon>Bacteria</taxon>
        <taxon>Bacillati</taxon>
        <taxon>Actinomycetota</taxon>
        <taxon>Actinomycetes</taxon>
        <taxon>Micrococcales</taxon>
        <taxon>Microbacteriaceae</taxon>
        <taxon>Glaciibacter</taxon>
    </lineage>
</organism>
<gene>
    <name evidence="3" type="ORF">HNR05_000734</name>
</gene>
<comment type="caution">
    <text evidence="3">The sequence shown here is derived from an EMBL/GenBank/DDBJ whole genome shotgun (WGS) entry which is preliminary data.</text>
</comment>
<evidence type="ECO:0000256" key="1">
    <source>
        <dbReference type="SAM" id="MobiDB-lite"/>
    </source>
</evidence>